<dbReference type="Pfam" id="PF00246">
    <property type="entry name" value="Peptidase_M14"/>
    <property type="match status" value="1"/>
</dbReference>
<gene>
    <name evidence="9" type="ORF">A3F84_20630</name>
</gene>
<comment type="similarity">
    <text evidence="2 7">Belongs to the peptidase M14 family.</text>
</comment>
<evidence type="ECO:0000313" key="9">
    <source>
        <dbReference type="EMBL" id="OGG55583.1"/>
    </source>
</evidence>
<dbReference type="SMART" id="SM00631">
    <property type="entry name" value="Zn_pept"/>
    <property type="match status" value="1"/>
</dbReference>
<reference evidence="9 10" key="1">
    <citation type="journal article" date="2016" name="Nat. Commun.">
        <title>Thousands of microbial genomes shed light on interconnected biogeochemical processes in an aquifer system.</title>
        <authorList>
            <person name="Anantharaman K."/>
            <person name="Brown C.T."/>
            <person name="Hug L.A."/>
            <person name="Sharon I."/>
            <person name="Castelle C.J."/>
            <person name="Probst A.J."/>
            <person name="Thomas B.C."/>
            <person name="Singh A."/>
            <person name="Wilkins M.J."/>
            <person name="Karaoz U."/>
            <person name="Brodie E.L."/>
            <person name="Williams K.H."/>
            <person name="Hubbard S.S."/>
            <person name="Banfield J.F."/>
        </authorList>
    </citation>
    <scope>NUCLEOTIDE SEQUENCE [LARGE SCALE GENOMIC DNA]</scope>
    <source>
        <strain evidence="10">RIFCSPLOWO2_12_FULL_64_10</strain>
    </source>
</reference>
<comment type="caution">
    <text evidence="9">The sequence shown here is derived from an EMBL/GenBank/DDBJ whole genome shotgun (WGS) entry which is preliminary data.</text>
</comment>
<evidence type="ECO:0000313" key="10">
    <source>
        <dbReference type="Proteomes" id="UP000178606"/>
    </source>
</evidence>
<accession>A0A1F6D2B3</accession>
<evidence type="ECO:0000256" key="6">
    <source>
        <dbReference type="ARBA" id="ARBA00023049"/>
    </source>
</evidence>
<dbReference type="PANTHER" id="PTHR11705">
    <property type="entry name" value="PROTEASE FAMILY M14 CARBOXYPEPTIDASE A,B"/>
    <property type="match status" value="1"/>
</dbReference>
<evidence type="ECO:0000256" key="2">
    <source>
        <dbReference type="ARBA" id="ARBA00005988"/>
    </source>
</evidence>
<evidence type="ECO:0000256" key="4">
    <source>
        <dbReference type="ARBA" id="ARBA00022801"/>
    </source>
</evidence>
<protein>
    <recommendedName>
        <fullName evidence="8">Peptidase M14 domain-containing protein</fullName>
    </recommendedName>
</protein>
<keyword evidence="5" id="KW-0862">Zinc</keyword>
<evidence type="ECO:0000256" key="1">
    <source>
        <dbReference type="ARBA" id="ARBA00001947"/>
    </source>
</evidence>
<name>A0A1F6D2B3_HANXR</name>
<keyword evidence="4" id="KW-0378">Hydrolase</keyword>
<evidence type="ECO:0000256" key="7">
    <source>
        <dbReference type="PROSITE-ProRule" id="PRU01379"/>
    </source>
</evidence>
<dbReference type="EMBL" id="MFKF01000069">
    <property type="protein sequence ID" value="OGG55583.1"/>
    <property type="molecule type" value="Genomic_DNA"/>
</dbReference>
<comment type="cofactor">
    <cofactor evidence="1">
        <name>Zn(2+)</name>
        <dbReference type="ChEBI" id="CHEBI:29105"/>
    </cofactor>
</comment>
<dbReference type="InterPro" id="IPR000834">
    <property type="entry name" value="Peptidase_M14"/>
</dbReference>
<dbReference type="GO" id="GO:0008270">
    <property type="term" value="F:zinc ion binding"/>
    <property type="evidence" value="ECO:0007669"/>
    <property type="project" value="InterPro"/>
</dbReference>
<dbReference type="GO" id="GO:0006508">
    <property type="term" value="P:proteolysis"/>
    <property type="evidence" value="ECO:0007669"/>
    <property type="project" value="UniProtKB-KW"/>
</dbReference>
<dbReference type="AlphaFoldDB" id="A0A1F6D2B3"/>
<evidence type="ECO:0000256" key="3">
    <source>
        <dbReference type="ARBA" id="ARBA00022670"/>
    </source>
</evidence>
<organism evidence="9 10">
    <name type="scientific">Handelsmanbacteria sp. (strain RIFCSPLOWO2_12_FULL_64_10)</name>
    <dbReference type="NCBI Taxonomy" id="1817868"/>
    <lineage>
        <taxon>Bacteria</taxon>
        <taxon>Candidatus Handelsmaniibacteriota</taxon>
    </lineage>
</organism>
<dbReference type="CDD" id="cd00596">
    <property type="entry name" value="Peptidase_M14_like"/>
    <property type="match status" value="1"/>
</dbReference>
<dbReference type="Gene3D" id="3.40.630.10">
    <property type="entry name" value="Zn peptidases"/>
    <property type="match status" value="1"/>
</dbReference>
<dbReference type="GO" id="GO:0004181">
    <property type="term" value="F:metallocarboxypeptidase activity"/>
    <property type="evidence" value="ECO:0007669"/>
    <property type="project" value="InterPro"/>
</dbReference>
<sequence length="408" mass="45461">MRKPIFGARAIAVDGSVELSWLKSTPMFQANDDDEFARVRVFRREEPFVFGEDYEEFFLNTEVSGADLLFEGRIEASNRRKYVFRDPSAAPGRTYTYWIQTRNSVPVGPIPVRVRDPEVWWSYRELTRRLEVLRGQAPDLVELSVCGQTTRGLDIPCVRVGKGKLAMGLVGAIHGGESGPELILPALTRLVEERPDLFRTVRVVALPSVNIDAREDQVRGVPWYIRTNPSGVDLNRNFPALWDQVEYGYGFSTSEPGSLTYRGPAPMSAPETKAVVSVFSGELPRVVFSYHALASICGPPALAASSGEGSDAYVRRCRRLVDIFGKAFYPEPQFAGKWLGFGCCAGSLPAWLIERGQVPAFDLECGFDADALRICRRDETDLPLLKNYQSRHFEGLKAVLEALAPETD</sequence>
<dbReference type="PANTHER" id="PTHR11705:SF143">
    <property type="entry name" value="SLL0236 PROTEIN"/>
    <property type="match status" value="1"/>
</dbReference>
<proteinExistence type="inferred from homology"/>
<dbReference type="GO" id="GO:0005615">
    <property type="term" value="C:extracellular space"/>
    <property type="evidence" value="ECO:0007669"/>
    <property type="project" value="TreeGrafter"/>
</dbReference>
<dbReference type="SUPFAM" id="SSF53187">
    <property type="entry name" value="Zn-dependent exopeptidases"/>
    <property type="match status" value="1"/>
</dbReference>
<evidence type="ECO:0000259" key="8">
    <source>
        <dbReference type="PROSITE" id="PS52035"/>
    </source>
</evidence>
<evidence type="ECO:0000256" key="5">
    <source>
        <dbReference type="ARBA" id="ARBA00022833"/>
    </source>
</evidence>
<keyword evidence="6" id="KW-0482">Metalloprotease</keyword>
<comment type="caution">
    <text evidence="7">Lacks conserved residue(s) required for the propagation of feature annotation.</text>
</comment>
<keyword evidence="3" id="KW-0645">Protease</keyword>
<feature type="domain" description="Peptidase M14" evidence="8">
    <location>
        <begin position="119"/>
        <end position="408"/>
    </location>
</feature>
<dbReference type="PROSITE" id="PS52035">
    <property type="entry name" value="PEPTIDASE_M14"/>
    <property type="match status" value="1"/>
</dbReference>
<dbReference type="Proteomes" id="UP000178606">
    <property type="component" value="Unassembled WGS sequence"/>
</dbReference>